<dbReference type="EMBL" id="JAGFNK010000622">
    <property type="protein sequence ID" value="KAI9446925.1"/>
    <property type="molecule type" value="Genomic_DNA"/>
</dbReference>
<protein>
    <submittedName>
        <fullName evidence="1">Uncharacterized protein</fullName>
    </submittedName>
</protein>
<keyword evidence="2" id="KW-1185">Reference proteome</keyword>
<comment type="caution">
    <text evidence="1">The sequence shown here is derived from an EMBL/GenBank/DDBJ whole genome shotgun (WGS) entry which is preliminary data.</text>
</comment>
<sequence>MTRRVNRSKKVPGVKLRPARPEDIRTHERRTPPPSPPLSDAPDELETSFFDTCPRPFRGLTICTTGIDRSTIFPKVGEMGASTTAAFTDFVTHLIAEEHGGAKYWCAVERKIPILKPSWVLDTFEIWQRGDDFDFDAKVEEHRLPTFSGIVLCLSGFEELDRRTAINRTVTQYGGRYVKNIERPVRVTHLLCSGNDETEKMRYARKFNERGEADIQLVWEEWFWDSRDFGGRFQETPYLVTHPRPKRRQAPSLSCPPAAEAPQPPHGHTQPDPDTPEEEEIAVARRVPAATLRVWESLLAPRGYAKVGSELIKIASERTPNPSPARGKGKARALDPQDPPTSIKGRSALATFTRSKSFAPSTESSTEDPSAPASRQPFRKAQSLFLPQPTSPAQVAPEPGGSPHKIFIGMRFRVRAEARSASVRSAIEGRGGTWVEDEDEEDRVDFVIVRLVSGSKLYIDEADSMLRSRYRTECWLESCLSCQRICTVEEHPSFSPLPHTIHLPGITLSPSGLDLAEDMWVKRLARALGMTHAPTFNRATTHLLCPAATGAKYARARVWGTPVTGSLPLPGMFLVPESHAETSDVINCTGDVPLRAARVHATPRGYAAGCRLG</sequence>
<reference evidence="1" key="1">
    <citation type="submission" date="2021-03" db="EMBL/GenBank/DDBJ databases">
        <title>Evolutionary priming and transition to the ectomycorrhizal habit in an iconic lineage of mushroom-forming fungi: is preadaptation a requirement?</title>
        <authorList>
            <consortium name="DOE Joint Genome Institute"/>
            <person name="Looney B.P."/>
            <person name="Miyauchi S."/>
            <person name="Morin E."/>
            <person name="Drula E."/>
            <person name="Courty P.E."/>
            <person name="Chicoki N."/>
            <person name="Fauchery L."/>
            <person name="Kohler A."/>
            <person name="Kuo A."/>
            <person name="LaButti K."/>
            <person name="Pangilinan J."/>
            <person name="Lipzen A."/>
            <person name="Riley R."/>
            <person name="Andreopoulos W."/>
            <person name="He G."/>
            <person name="Johnson J."/>
            <person name="Barry K.W."/>
            <person name="Grigoriev I.V."/>
            <person name="Nagy L."/>
            <person name="Hibbett D."/>
            <person name="Henrissat B."/>
            <person name="Matheny P.B."/>
            <person name="Labbe J."/>
            <person name="Martin A.F."/>
        </authorList>
    </citation>
    <scope>NUCLEOTIDE SEQUENCE</scope>
    <source>
        <strain evidence="1">BPL698</strain>
    </source>
</reference>
<proteinExistence type="predicted"/>
<dbReference type="Proteomes" id="UP001207468">
    <property type="component" value="Unassembled WGS sequence"/>
</dbReference>
<accession>A0ACC0TUM9</accession>
<name>A0ACC0TUM9_9AGAM</name>
<gene>
    <name evidence="1" type="ORF">F5148DRAFT_1253136</name>
</gene>
<evidence type="ECO:0000313" key="1">
    <source>
        <dbReference type="EMBL" id="KAI9446925.1"/>
    </source>
</evidence>
<organism evidence="1 2">
    <name type="scientific">Russula earlei</name>
    <dbReference type="NCBI Taxonomy" id="71964"/>
    <lineage>
        <taxon>Eukaryota</taxon>
        <taxon>Fungi</taxon>
        <taxon>Dikarya</taxon>
        <taxon>Basidiomycota</taxon>
        <taxon>Agaricomycotina</taxon>
        <taxon>Agaricomycetes</taxon>
        <taxon>Russulales</taxon>
        <taxon>Russulaceae</taxon>
        <taxon>Russula</taxon>
    </lineage>
</organism>
<evidence type="ECO:0000313" key="2">
    <source>
        <dbReference type="Proteomes" id="UP001207468"/>
    </source>
</evidence>